<evidence type="ECO:0000313" key="1">
    <source>
        <dbReference type="EMBL" id="MEQ2202391.1"/>
    </source>
</evidence>
<evidence type="ECO:0000313" key="2">
    <source>
        <dbReference type="Proteomes" id="UP001434883"/>
    </source>
</evidence>
<dbReference type="Proteomes" id="UP001434883">
    <property type="component" value="Unassembled WGS sequence"/>
</dbReference>
<gene>
    <name evidence="1" type="ORF">XENOCAPTIV_027080</name>
</gene>
<reference evidence="1 2" key="1">
    <citation type="submission" date="2021-06" db="EMBL/GenBank/DDBJ databases">
        <authorList>
            <person name="Palmer J.M."/>
        </authorList>
    </citation>
    <scope>NUCLEOTIDE SEQUENCE [LARGE SCALE GENOMIC DNA]</scope>
    <source>
        <strain evidence="1 2">XC_2019</strain>
        <tissue evidence="1">Muscle</tissue>
    </source>
</reference>
<keyword evidence="2" id="KW-1185">Reference proteome</keyword>
<name>A0ABV0R2X6_9TELE</name>
<comment type="caution">
    <text evidence="1">The sequence shown here is derived from an EMBL/GenBank/DDBJ whole genome shotgun (WGS) entry which is preliminary data.</text>
</comment>
<dbReference type="EMBL" id="JAHRIN010033678">
    <property type="protein sequence ID" value="MEQ2202391.1"/>
    <property type="molecule type" value="Genomic_DNA"/>
</dbReference>
<protein>
    <submittedName>
        <fullName evidence="1">Uncharacterized protein</fullName>
    </submittedName>
</protein>
<accession>A0ABV0R2X6</accession>
<organism evidence="1 2">
    <name type="scientific">Xenoophorus captivus</name>
    <dbReference type="NCBI Taxonomy" id="1517983"/>
    <lineage>
        <taxon>Eukaryota</taxon>
        <taxon>Metazoa</taxon>
        <taxon>Chordata</taxon>
        <taxon>Craniata</taxon>
        <taxon>Vertebrata</taxon>
        <taxon>Euteleostomi</taxon>
        <taxon>Actinopterygii</taxon>
        <taxon>Neopterygii</taxon>
        <taxon>Teleostei</taxon>
        <taxon>Neoteleostei</taxon>
        <taxon>Acanthomorphata</taxon>
        <taxon>Ovalentaria</taxon>
        <taxon>Atherinomorphae</taxon>
        <taxon>Cyprinodontiformes</taxon>
        <taxon>Goodeidae</taxon>
        <taxon>Xenoophorus</taxon>
    </lineage>
</organism>
<proteinExistence type="predicted"/>
<sequence>VSYFSSYWVSSFRAQFFMSISCRNLEYSSARASNALPKIPKDDSFNSTACFSALQAFSSHSSLSLQQ</sequence>
<feature type="non-terminal residue" evidence="1">
    <location>
        <position position="1"/>
    </location>
</feature>